<dbReference type="PRINTS" id="PR00119">
    <property type="entry name" value="CATATPASE"/>
</dbReference>
<keyword evidence="3" id="KW-0812">Transmembrane</keyword>
<evidence type="ECO:0000256" key="2">
    <source>
        <dbReference type="ARBA" id="ARBA00006024"/>
    </source>
</evidence>
<dbReference type="Pfam" id="PF00702">
    <property type="entry name" value="Hydrolase"/>
    <property type="match status" value="1"/>
</dbReference>
<dbReference type="InterPro" id="IPR059000">
    <property type="entry name" value="ATPase_P-type_domA"/>
</dbReference>
<dbReference type="InterPro" id="IPR023299">
    <property type="entry name" value="ATPase_P-typ_cyto_dom_N"/>
</dbReference>
<keyword evidence="9" id="KW-1003">Cell membrane</keyword>
<dbReference type="PANTHER" id="PTHR48085:SF5">
    <property type="entry name" value="CADMIUM_ZINC-TRANSPORTING ATPASE HMA4-RELATED"/>
    <property type="match status" value="1"/>
</dbReference>
<dbReference type="SUPFAM" id="SSF81653">
    <property type="entry name" value="Calcium ATPase, transduction domain A"/>
    <property type="match status" value="1"/>
</dbReference>
<reference evidence="11 12" key="1">
    <citation type="submission" date="2019-04" db="EMBL/GenBank/DDBJ databases">
        <authorList>
            <person name="Hwang J.C."/>
        </authorList>
    </citation>
    <scope>NUCLEOTIDE SEQUENCE [LARGE SCALE GENOMIC DNA]</scope>
    <source>
        <strain evidence="11 12">IMCC35002</strain>
    </source>
</reference>
<dbReference type="GO" id="GO:0016463">
    <property type="term" value="F:P-type zinc transporter activity"/>
    <property type="evidence" value="ECO:0007669"/>
    <property type="project" value="UniProtKB-EC"/>
</dbReference>
<dbReference type="InterPro" id="IPR023214">
    <property type="entry name" value="HAD_sf"/>
</dbReference>
<dbReference type="PROSITE" id="PS01229">
    <property type="entry name" value="COF_2"/>
    <property type="match status" value="1"/>
</dbReference>
<evidence type="ECO:0000259" key="10">
    <source>
        <dbReference type="Pfam" id="PF00122"/>
    </source>
</evidence>
<protein>
    <recommendedName>
        <fullName evidence="7">P-type Zn(2+) transporter</fullName>
        <ecNumber evidence="7">7.2.2.12</ecNumber>
    </recommendedName>
</protein>
<dbReference type="EC" id="7.2.2.12" evidence="7"/>
<feature type="domain" description="P-type ATPase A" evidence="10">
    <location>
        <begin position="191"/>
        <end position="285"/>
    </location>
</feature>
<dbReference type="NCBIfam" id="TIGR01494">
    <property type="entry name" value="ATPase_P-type"/>
    <property type="match status" value="1"/>
</dbReference>
<dbReference type="SFLD" id="SFLDS00003">
    <property type="entry name" value="Haloacid_Dehalogenase"/>
    <property type="match status" value="1"/>
</dbReference>
<evidence type="ECO:0000256" key="4">
    <source>
        <dbReference type="ARBA" id="ARBA00022967"/>
    </source>
</evidence>
<dbReference type="GO" id="GO:0015086">
    <property type="term" value="F:cadmium ion transmembrane transporter activity"/>
    <property type="evidence" value="ECO:0007669"/>
    <property type="project" value="TreeGrafter"/>
</dbReference>
<dbReference type="InterPro" id="IPR027256">
    <property type="entry name" value="P-typ_ATPase_IB"/>
</dbReference>
<name>A0A4U1BT39_9GAMM</name>
<dbReference type="InterPro" id="IPR018303">
    <property type="entry name" value="ATPase_P-typ_P_site"/>
</dbReference>
<comment type="subcellular location">
    <subcellularLocation>
        <location evidence="9">Cell membrane</location>
    </subcellularLocation>
    <subcellularLocation>
        <location evidence="1">Membrane</location>
    </subcellularLocation>
</comment>
<dbReference type="InterPro" id="IPR001757">
    <property type="entry name" value="P_typ_ATPase"/>
</dbReference>
<gene>
    <name evidence="11" type="ORF">FCL42_06550</name>
</gene>
<dbReference type="Pfam" id="PF19991">
    <property type="entry name" value="HMA_2"/>
    <property type="match status" value="1"/>
</dbReference>
<evidence type="ECO:0000256" key="7">
    <source>
        <dbReference type="ARBA" id="ARBA00039097"/>
    </source>
</evidence>
<dbReference type="GO" id="GO:0016887">
    <property type="term" value="F:ATP hydrolysis activity"/>
    <property type="evidence" value="ECO:0007669"/>
    <property type="project" value="InterPro"/>
</dbReference>
<dbReference type="InterPro" id="IPR008250">
    <property type="entry name" value="ATPase_P-typ_transduc_dom_A_sf"/>
</dbReference>
<dbReference type="Gene3D" id="3.40.50.1000">
    <property type="entry name" value="HAD superfamily/HAD-like"/>
    <property type="match status" value="1"/>
</dbReference>
<dbReference type="GO" id="GO:0046872">
    <property type="term" value="F:metal ion binding"/>
    <property type="evidence" value="ECO:0007669"/>
    <property type="project" value="UniProtKB-KW"/>
</dbReference>
<dbReference type="InterPro" id="IPR044492">
    <property type="entry name" value="P_typ_ATPase_HD_dom"/>
</dbReference>
<dbReference type="RefSeq" id="WP_136862591.1">
    <property type="nucleotide sequence ID" value="NZ_SWCJ01000003.1"/>
</dbReference>
<dbReference type="PROSITE" id="PS00154">
    <property type="entry name" value="ATPASE_E1_E2"/>
    <property type="match status" value="1"/>
</dbReference>
<organism evidence="11 12">
    <name type="scientific">Ferrimonas aestuarii</name>
    <dbReference type="NCBI Taxonomy" id="2569539"/>
    <lineage>
        <taxon>Bacteria</taxon>
        <taxon>Pseudomonadati</taxon>
        <taxon>Pseudomonadota</taxon>
        <taxon>Gammaproteobacteria</taxon>
        <taxon>Alteromonadales</taxon>
        <taxon>Ferrimonadaceae</taxon>
        <taxon>Ferrimonas</taxon>
    </lineage>
</organism>
<evidence type="ECO:0000256" key="5">
    <source>
        <dbReference type="ARBA" id="ARBA00022989"/>
    </source>
</evidence>
<dbReference type="OrthoDB" id="9814270at2"/>
<dbReference type="SFLD" id="SFLDG00002">
    <property type="entry name" value="C1.7:_P-type_atpase_like"/>
    <property type="match status" value="1"/>
</dbReference>
<dbReference type="NCBIfam" id="TIGR01525">
    <property type="entry name" value="ATPase-IB_hvy"/>
    <property type="match status" value="1"/>
</dbReference>
<dbReference type="Proteomes" id="UP000305675">
    <property type="component" value="Unassembled WGS sequence"/>
</dbReference>
<keyword evidence="4" id="KW-1278">Translocase</keyword>
<evidence type="ECO:0000256" key="8">
    <source>
        <dbReference type="ARBA" id="ARBA00047308"/>
    </source>
</evidence>
<comment type="caution">
    <text evidence="11">The sequence shown here is derived from an EMBL/GenBank/DDBJ whole genome shotgun (WGS) entry which is preliminary data.</text>
</comment>
<proteinExistence type="inferred from homology"/>
<dbReference type="GO" id="GO:0005524">
    <property type="term" value="F:ATP binding"/>
    <property type="evidence" value="ECO:0007669"/>
    <property type="project" value="UniProtKB-UniRule"/>
</dbReference>
<keyword evidence="9" id="KW-0479">Metal-binding</keyword>
<dbReference type="PANTHER" id="PTHR48085">
    <property type="entry name" value="CADMIUM/ZINC-TRANSPORTING ATPASE HMA2-RELATED"/>
    <property type="match status" value="1"/>
</dbReference>
<evidence type="ECO:0000313" key="12">
    <source>
        <dbReference type="Proteomes" id="UP000305675"/>
    </source>
</evidence>
<dbReference type="Pfam" id="PF00122">
    <property type="entry name" value="E1-E2_ATPase"/>
    <property type="match status" value="1"/>
</dbReference>
<evidence type="ECO:0000256" key="6">
    <source>
        <dbReference type="ARBA" id="ARBA00023136"/>
    </source>
</evidence>
<sequence length="686" mass="73863">MTTLRVKHHLPGRIRLKVASSQPLEGLSEWLKSGLLAVQGVRQVRVNESAQSIVIHYDDALVQPEAIEARLTEFDWDNADSSDSEHNFTRGDIALNLTGLLVSCFIPSKYAAAISYPLIANTLAEGADQLRHGKLGVEVLDATAIGLSAWRGDHATALMTQSLLSMGEYMEQQTSRNSDTLLSELMQPKHTQVWVVDGDEQRQISSEALQQGQLVLLGPGEMIPADGELVSGAALVNQASLTGESVPIRREEGDYLYSGTAVHEGKVTLKVDKVGSATTTAQIAGIIAQSLSEKSQTQLTTQKMAERRVKITLGVGAAVFALTRDLERLASVFLVDYSCALKLSTPVTFKSIMYRAAKQGLVFKGGRAIENLAKVDTCIFDKTGTLTHGDLEVTDVICLREQQAPKQLLAMAASVEEHCNHPLAQAVVNAAKQQELPHIEHGEVDYIIAHGLHSTIGDMPLSIGSRHFLEEHQGIDFSPLEQTIQELEAAGKHTLFLANEHQAIGVIGLKDTLRAEAKQTLKALRESGITNLVLLTGDTVSKAKQMVEELGLDLFVAEATPESKQKLVSELQQQGHQVLFVGDGVNDAPALSQADVGLAMAVGTELAQMAADVTLLQDDLSGVAEARRLAQEALKLVNSNIRLTEWVNSGIMLAAAMGWLKPSSSALLHNGTTIAVLARAINARNG</sequence>
<evidence type="ECO:0000256" key="9">
    <source>
        <dbReference type="RuleBase" id="RU362081"/>
    </source>
</evidence>
<keyword evidence="6" id="KW-0472">Membrane</keyword>
<keyword evidence="5" id="KW-1133">Transmembrane helix</keyword>
<dbReference type="SUPFAM" id="SSF56784">
    <property type="entry name" value="HAD-like"/>
    <property type="match status" value="1"/>
</dbReference>
<evidence type="ECO:0000256" key="1">
    <source>
        <dbReference type="ARBA" id="ARBA00004370"/>
    </source>
</evidence>
<dbReference type="EMBL" id="SWCJ01000003">
    <property type="protein sequence ID" value="TKB56787.1"/>
    <property type="molecule type" value="Genomic_DNA"/>
</dbReference>
<dbReference type="AlphaFoldDB" id="A0A4U1BT39"/>
<evidence type="ECO:0000256" key="3">
    <source>
        <dbReference type="ARBA" id="ARBA00022692"/>
    </source>
</evidence>
<dbReference type="Gene3D" id="2.70.150.10">
    <property type="entry name" value="Calcium-transporting ATPase, cytoplasmic transduction domain A"/>
    <property type="match status" value="1"/>
</dbReference>
<keyword evidence="9" id="KW-0547">Nucleotide-binding</keyword>
<dbReference type="GO" id="GO:0005886">
    <property type="term" value="C:plasma membrane"/>
    <property type="evidence" value="ECO:0007669"/>
    <property type="project" value="UniProtKB-SubCell"/>
</dbReference>
<accession>A0A4U1BT39</accession>
<evidence type="ECO:0000313" key="11">
    <source>
        <dbReference type="EMBL" id="TKB56787.1"/>
    </source>
</evidence>
<dbReference type="InterPro" id="IPR051014">
    <property type="entry name" value="Cation_Transport_ATPase_IB"/>
</dbReference>
<dbReference type="InterPro" id="IPR036412">
    <property type="entry name" value="HAD-like_sf"/>
</dbReference>
<keyword evidence="9" id="KW-0067">ATP-binding</keyword>
<comment type="similarity">
    <text evidence="2 9">Belongs to the cation transport ATPase (P-type) (TC 3.A.3) family. Type IB subfamily.</text>
</comment>
<keyword evidence="12" id="KW-1185">Reference proteome</keyword>
<dbReference type="Gene3D" id="3.40.1110.10">
    <property type="entry name" value="Calcium-transporting ATPase, cytoplasmic domain N"/>
    <property type="match status" value="1"/>
</dbReference>
<comment type="catalytic activity">
    <reaction evidence="8">
        <text>Zn(2+)(in) + ATP + H2O = Zn(2+)(out) + ADP + phosphate + H(+)</text>
        <dbReference type="Rhea" id="RHEA:20621"/>
        <dbReference type="ChEBI" id="CHEBI:15377"/>
        <dbReference type="ChEBI" id="CHEBI:15378"/>
        <dbReference type="ChEBI" id="CHEBI:29105"/>
        <dbReference type="ChEBI" id="CHEBI:30616"/>
        <dbReference type="ChEBI" id="CHEBI:43474"/>
        <dbReference type="ChEBI" id="CHEBI:456216"/>
        <dbReference type="EC" id="7.2.2.12"/>
    </reaction>
</comment>
<dbReference type="SFLD" id="SFLDF00027">
    <property type="entry name" value="p-type_atpase"/>
    <property type="match status" value="1"/>
</dbReference>